<feature type="compositionally biased region" description="Basic and acidic residues" evidence="9">
    <location>
        <begin position="1"/>
        <end position="19"/>
    </location>
</feature>
<dbReference type="SMART" id="SM00387">
    <property type="entry name" value="HATPase_c"/>
    <property type="match status" value="1"/>
</dbReference>
<accession>A0ABS7FSM9</accession>
<dbReference type="Proteomes" id="UP000774570">
    <property type="component" value="Unassembled WGS sequence"/>
</dbReference>
<dbReference type="InterPro" id="IPR050482">
    <property type="entry name" value="Sensor_HK_TwoCompSys"/>
</dbReference>
<dbReference type="Pfam" id="PF02518">
    <property type="entry name" value="HATPase_c"/>
    <property type="match status" value="1"/>
</dbReference>
<dbReference type="GO" id="GO:0016301">
    <property type="term" value="F:kinase activity"/>
    <property type="evidence" value="ECO:0007669"/>
    <property type="project" value="UniProtKB-KW"/>
</dbReference>
<keyword evidence="10" id="KW-0472">Membrane</keyword>
<evidence type="ECO:0000313" key="12">
    <source>
        <dbReference type="EMBL" id="MBW8482739.1"/>
    </source>
</evidence>
<keyword evidence="4" id="KW-0808">Transferase</keyword>
<comment type="catalytic activity">
    <reaction evidence="1">
        <text>ATP + protein L-histidine = ADP + protein N-phospho-L-histidine.</text>
        <dbReference type="EC" id="2.7.13.3"/>
    </reaction>
</comment>
<dbReference type="RefSeq" id="WP_220165480.1">
    <property type="nucleotide sequence ID" value="NZ_JAIBOA010000005.1"/>
</dbReference>
<keyword evidence="10" id="KW-0812">Transmembrane</keyword>
<evidence type="ECO:0000256" key="6">
    <source>
        <dbReference type="ARBA" id="ARBA00022777"/>
    </source>
</evidence>
<comment type="caution">
    <text evidence="12">The sequence shown here is derived from an EMBL/GenBank/DDBJ whole genome shotgun (WGS) entry which is preliminary data.</text>
</comment>
<keyword evidence="10" id="KW-1133">Transmembrane helix</keyword>
<protein>
    <recommendedName>
        <fullName evidence="2">histidine kinase</fullName>
        <ecNumber evidence="2">2.7.13.3</ecNumber>
    </recommendedName>
</protein>
<reference evidence="12 13" key="1">
    <citation type="submission" date="2021-07" db="EMBL/GenBank/DDBJ databases">
        <title>Actinomadura sp. PM05-2 isolated from lichen.</title>
        <authorList>
            <person name="Somphong A."/>
            <person name="Phongsopitanun W."/>
            <person name="Tanasupawat S."/>
            <person name="Peongsungnone V."/>
        </authorList>
    </citation>
    <scope>NUCLEOTIDE SEQUENCE [LARGE SCALE GENOMIC DNA]</scope>
    <source>
        <strain evidence="12 13">PM05-2</strain>
    </source>
</reference>
<evidence type="ECO:0000256" key="5">
    <source>
        <dbReference type="ARBA" id="ARBA00022741"/>
    </source>
</evidence>
<feature type="region of interest" description="Disordered" evidence="9">
    <location>
        <begin position="1"/>
        <end position="27"/>
    </location>
</feature>
<feature type="transmembrane region" description="Helical" evidence="10">
    <location>
        <begin position="140"/>
        <end position="162"/>
    </location>
</feature>
<evidence type="ECO:0000256" key="3">
    <source>
        <dbReference type="ARBA" id="ARBA00022553"/>
    </source>
</evidence>
<feature type="transmembrane region" description="Helical" evidence="10">
    <location>
        <begin position="325"/>
        <end position="351"/>
    </location>
</feature>
<keyword evidence="8" id="KW-0902">Two-component regulatory system</keyword>
<feature type="transmembrane region" description="Helical" evidence="10">
    <location>
        <begin position="105"/>
        <end position="128"/>
    </location>
</feature>
<keyword evidence="13" id="KW-1185">Reference proteome</keyword>
<dbReference type="PANTHER" id="PTHR24421">
    <property type="entry name" value="NITRATE/NITRITE SENSOR PROTEIN NARX-RELATED"/>
    <property type="match status" value="1"/>
</dbReference>
<feature type="transmembrane region" description="Helical" evidence="10">
    <location>
        <begin position="290"/>
        <end position="313"/>
    </location>
</feature>
<dbReference type="Gene3D" id="3.30.565.10">
    <property type="entry name" value="Histidine kinase-like ATPase, C-terminal domain"/>
    <property type="match status" value="1"/>
</dbReference>
<feature type="transmembrane region" description="Helical" evidence="10">
    <location>
        <begin position="357"/>
        <end position="374"/>
    </location>
</feature>
<keyword evidence="6 12" id="KW-0418">Kinase</keyword>
<name>A0ABS7FSM9_9ACTN</name>
<keyword evidence="3" id="KW-0597">Phosphoprotein</keyword>
<feature type="transmembrane region" description="Helical" evidence="10">
    <location>
        <begin position="235"/>
        <end position="252"/>
    </location>
</feature>
<keyword evidence="7" id="KW-0067">ATP-binding</keyword>
<dbReference type="InterPro" id="IPR036890">
    <property type="entry name" value="HATPase_C_sf"/>
</dbReference>
<evidence type="ECO:0000256" key="7">
    <source>
        <dbReference type="ARBA" id="ARBA00022840"/>
    </source>
</evidence>
<evidence type="ECO:0000256" key="2">
    <source>
        <dbReference type="ARBA" id="ARBA00012438"/>
    </source>
</evidence>
<feature type="transmembrane region" description="Helical" evidence="10">
    <location>
        <begin position="264"/>
        <end position="284"/>
    </location>
</feature>
<evidence type="ECO:0000256" key="10">
    <source>
        <dbReference type="SAM" id="Phobius"/>
    </source>
</evidence>
<dbReference type="PANTHER" id="PTHR24421:SF10">
    <property type="entry name" value="NITRATE_NITRITE SENSOR PROTEIN NARQ"/>
    <property type="match status" value="1"/>
</dbReference>
<keyword evidence="5" id="KW-0547">Nucleotide-binding</keyword>
<evidence type="ECO:0000259" key="11">
    <source>
        <dbReference type="SMART" id="SM00387"/>
    </source>
</evidence>
<evidence type="ECO:0000313" key="13">
    <source>
        <dbReference type="Proteomes" id="UP000774570"/>
    </source>
</evidence>
<dbReference type="SUPFAM" id="SSF55874">
    <property type="entry name" value="ATPase domain of HSP90 chaperone/DNA topoisomerase II/histidine kinase"/>
    <property type="match status" value="1"/>
</dbReference>
<dbReference type="EMBL" id="JAIBOA010000005">
    <property type="protein sequence ID" value="MBW8482739.1"/>
    <property type="molecule type" value="Genomic_DNA"/>
</dbReference>
<dbReference type="InterPro" id="IPR003594">
    <property type="entry name" value="HATPase_dom"/>
</dbReference>
<gene>
    <name evidence="12" type="ORF">K1Y72_10200</name>
</gene>
<sequence>MRGAEQGRDEVRDAARDAGQDAGQGRAARADGRLARAAVVLAVLGTAATAATVWLDVLVGAGPAGPRLPAPLDWPHWGSALAGWPLMVAGGVLGTRLPRHPMTWLLLAGGAVAVADGAGAAYAGLSLLHHGGGLPLTSAAVFVGARFGPAINLLVPVTLLFFPDGGLPSRRWRWPVRCAVGAQALGVVLALMMPWWEFSLHERLSPALRGLSLDPLSPPLPPGFWQVAMPLCRDSFFAAFAVAVAAFAVRFRRAGEVRRAQLRWMLLAVLVDIAIVGGSSALTVAGPDWALWWVGDIAFALMHAVVAAAVVVAVARHRLYDVDLLLGWTLLYGAVAVAVIAVDTAVFVGAGRVFDDPVAAVLAAGVVAVLYGPLRLRLQRWVTRLVTGRGDPYDVVSALARRLEDSRGPDELLAEVARVVAVSFRSPYVRVELERSGGGAVVVEHGRRRADAVVLPFAYRGVRIGTLALVARAGARLSEADQRLLADMIRQAAAAARATALAVDLQASREQLVSGIAEERRRLRRDLHDGLGPSLAAAALKIEAARALASRDAGAADATLADVRGDLSVVLGDVRRLVHDLRPPSLDQFGLAGAVEQLAGRFRSRALSVAVECGEGLGVLPAAVEEAAYRIVGEALHNVARHAGASGCAVRLAAGARELRVEVADDGHGVPPGVVAGVGLVGMRERAEELGGRCEVAARPEGGTRVLATLPYGPAGRAAGTGARVGAGAGAGSGGRGRAVEGSGV</sequence>
<evidence type="ECO:0000256" key="1">
    <source>
        <dbReference type="ARBA" id="ARBA00000085"/>
    </source>
</evidence>
<evidence type="ECO:0000256" key="4">
    <source>
        <dbReference type="ARBA" id="ARBA00022679"/>
    </source>
</evidence>
<dbReference type="CDD" id="cd16917">
    <property type="entry name" value="HATPase_UhpB-NarQ-NarX-like"/>
    <property type="match status" value="1"/>
</dbReference>
<feature type="transmembrane region" description="Helical" evidence="10">
    <location>
        <begin position="34"/>
        <end position="54"/>
    </location>
</feature>
<dbReference type="Pfam" id="PF07730">
    <property type="entry name" value="HisKA_3"/>
    <property type="match status" value="1"/>
</dbReference>
<evidence type="ECO:0000256" key="9">
    <source>
        <dbReference type="SAM" id="MobiDB-lite"/>
    </source>
</evidence>
<feature type="domain" description="Histidine kinase/HSP90-like ATPase" evidence="11">
    <location>
        <begin position="623"/>
        <end position="714"/>
    </location>
</feature>
<feature type="transmembrane region" description="Helical" evidence="10">
    <location>
        <begin position="74"/>
        <end position="93"/>
    </location>
</feature>
<feature type="transmembrane region" description="Helical" evidence="10">
    <location>
        <begin position="174"/>
        <end position="196"/>
    </location>
</feature>
<evidence type="ECO:0000256" key="8">
    <source>
        <dbReference type="ARBA" id="ARBA00023012"/>
    </source>
</evidence>
<dbReference type="EC" id="2.7.13.3" evidence="2"/>
<dbReference type="InterPro" id="IPR011712">
    <property type="entry name" value="Sig_transdc_His_kin_sub3_dim/P"/>
</dbReference>
<dbReference type="Gene3D" id="1.20.5.1930">
    <property type="match status" value="1"/>
</dbReference>
<proteinExistence type="predicted"/>
<organism evidence="12 13">
    <name type="scientific">Actinomadura parmotrematis</name>
    <dbReference type="NCBI Taxonomy" id="2864039"/>
    <lineage>
        <taxon>Bacteria</taxon>
        <taxon>Bacillati</taxon>
        <taxon>Actinomycetota</taxon>
        <taxon>Actinomycetes</taxon>
        <taxon>Streptosporangiales</taxon>
        <taxon>Thermomonosporaceae</taxon>
        <taxon>Actinomadura</taxon>
    </lineage>
</organism>